<dbReference type="SUPFAM" id="SSF50022">
    <property type="entry name" value="ISP domain"/>
    <property type="match status" value="1"/>
</dbReference>
<evidence type="ECO:0000256" key="3">
    <source>
        <dbReference type="ARBA" id="ARBA00023002"/>
    </source>
</evidence>
<gene>
    <name evidence="7" type="ORF">FHW18_004609</name>
</gene>
<dbReference type="AlphaFoldDB" id="A0A7Y9IY79"/>
<dbReference type="PROSITE" id="PS51296">
    <property type="entry name" value="RIESKE"/>
    <property type="match status" value="1"/>
</dbReference>
<dbReference type="Pfam" id="PF00355">
    <property type="entry name" value="Rieske"/>
    <property type="match status" value="1"/>
</dbReference>
<dbReference type="GO" id="GO:0032259">
    <property type="term" value="P:methylation"/>
    <property type="evidence" value="ECO:0007669"/>
    <property type="project" value="UniProtKB-KW"/>
</dbReference>
<keyword evidence="2" id="KW-0479">Metal-binding</keyword>
<dbReference type="InterPro" id="IPR044043">
    <property type="entry name" value="VanA_C_cat"/>
</dbReference>
<reference evidence="7 8" key="1">
    <citation type="submission" date="2020-07" db="EMBL/GenBank/DDBJ databases">
        <title>Genomic Encyclopedia of Type Strains, Phase IV (KMG-V): Genome sequencing to study the core and pangenomes of soil and plant-associated prokaryotes.</title>
        <authorList>
            <person name="Whitman W."/>
        </authorList>
    </citation>
    <scope>NUCLEOTIDE SEQUENCE [LARGE SCALE GENOMIC DNA]</scope>
    <source>
        <strain evidence="7 8">SAS40</strain>
    </source>
</reference>
<dbReference type="GO" id="GO:0046872">
    <property type="term" value="F:metal ion binding"/>
    <property type="evidence" value="ECO:0007669"/>
    <property type="project" value="UniProtKB-KW"/>
</dbReference>
<dbReference type="GO" id="GO:0051537">
    <property type="term" value="F:2 iron, 2 sulfur cluster binding"/>
    <property type="evidence" value="ECO:0007669"/>
    <property type="project" value="UniProtKB-KW"/>
</dbReference>
<keyword evidence="4" id="KW-0408">Iron</keyword>
<keyword evidence="3 7" id="KW-0560">Oxidoreductase</keyword>
<comment type="caution">
    <text evidence="7">The sequence shown here is derived from an EMBL/GenBank/DDBJ whole genome shotgun (WGS) entry which is preliminary data.</text>
</comment>
<protein>
    <submittedName>
        <fullName evidence="7">Vanillate O-demethylase monooxygenase subunit</fullName>
        <ecNumber evidence="7">1.14.13.82</ecNumber>
    </submittedName>
</protein>
<proteinExistence type="predicted"/>
<keyword evidence="5" id="KW-0411">Iron-sulfur</keyword>
<dbReference type="PANTHER" id="PTHR21266">
    <property type="entry name" value="IRON-SULFUR DOMAIN CONTAINING PROTEIN"/>
    <property type="match status" value="1"/>
</dbReference>
<dbReference type="Gene3D" id="2.102.10.10">
    <property type="entry name" value="Rieske [2Fe-2S] iron-sulphur domain"/>
    <property type="match status" value="1"/>
</dbReference>
<name>A0A7Y9IY79_9BURK</name>
<keyword evidence="1" id="KW-0001">2Fe-2S</keyword>
<sequence>MYIKNTWYPLTWSRNVGRTLARHVVIEEDLVVYRTEAGKTVALEDACPHKLAPLSIGTLKGDTVECGYHGLTFDCSGSCTRVPGQANVPASLKVRAYPTVENMGMVWVWMGDPALADPSAVFDLPEYHDPAYSVVEGDALPVAASYLNLADNLCDPSHVAFVHKSTLSNPEHGDVPVMYERQDGKVVTWRWIIDSPLIPIFQGLKPFEGNVDRWHYYHYYAPCIAVIDFGSAPTGTGAPEGNRQDAIQMFACHFITPVDATTCVQHWLCIKNLPADPATDRRLAAGLRLAFDEDKTLLEAIQRNEVKPRSTRPVKLAIDVSSVRMRRMVDEMIAAEQSAESSVATA</sequence>
<dbReference type="GO" id="GO:0018489">
    <property type="term" value="F:vanillate monooxygenase activity"/>
    <property type="evidence" value="ECO:0007669"/>
    <property type="project" value="UniProtKB-EC"/>
</dbReference>
<accession>A0A7Y9IY79</accession>
<dbReference type="SUPFAM" id="SSF55961">
    <property type="entry name" value="Bet v1-like"/>
    <property type="match status" value="1"/>
</dbReference>
<dbReference type="InterPro" id="IPR050584">
    <property type="entry name" value="Cholesterol_7-desaturase"/>
</dbReference>
<dbReference type="PANTHER" id="PTHR21266:SF60">
    <property type="entry name" value="3-KETOSTEROID-9-ALPHA-MONOOXYGENASE, OXYGENASE COMPONENT"/>
    <property type="match status" value="1"/>
</dbReference>
<keyword evidence="7" id="KW-0808">Transferase</keyword>
<keyword evidence="7" id="KW-0489">Methyltransferase</keyword>
<dbReference type="RefSeq" id="WP_179589270.1">
    <property type="nucleotide sequence ID" value="NZ_JACBYR010000002.1"/>
</dbReference>
<dbReference type="EMBL" id="JACBYR010000002">
    <property type="protein sequence ID" value="NYE85302.1"/>
    <property type="molecule type" value="Genomic_DNA"/>
</dbReference>
<dbReference type="InterPro" id="IPR017941">
    <property type="entry name" value="Rieske_2Fe-2S"/>
</dbReference>
<evidence type="ECO:0000259" key="6">
    <source>
        <dbReference type="PROSITE" id="PS51296"/>
    </source>
</evidence>
<evidence type="ECO:0000256" key="4">
    <source>
        <dbReference type="ARBA" id="ARBA00023004"/>
    </source>
</evidence>
<keyword evidence="8" id="KW-1185">Reference proteome</keyword>
<dbReference type="GO" id="GO:0008168">
    <property type="term" value="F:methyltransferase activity"/>
    <property type="evidence" value="ECO:0007669"/>
    <property type="project" value="UniProtKB-KW"/>
</dbReference>
<evidence type="ECO:0000256" key="1">
    <source>
        <dbReference type="ARBA" id="ARBA00022714"/>
    </source>
</evidence>
<evidence type="ECO:0000313" key="8">
    <source>
        <dbReference type="Proteomes" id="UP000542125"/>
    </source>
</evidence>
<dbReference type="EC" id="1.14.13.82" evidence="7"/>
<dbReference type="InterPro" id="IPR036922">
    <property type="entry name" value="Rieske_2Fe-2S_sf"/>
</dbReference>
<evidence type="ECO:0000313" key="7">
    <source>
        <dbReference type="EMBL" id="NYE85302.1"/>
    </source>
</evidence>
<dbReference type="Proteomes" id="UP000542125">
    <property type="component" value="Unassembled WGS sequence"/>
</dbReference>
<dbReference type="CDD" id="cd08878">
    <property type="entry name" value="RHO_alpha_C_DMO-like"/>
    <property type="match status" value="1"/>
</dbReference>
<organism evidence="7 8">
    <name type="scientific">Pigmentiphaga litoralis</name>
    <dbReference type="NCBI Taxonomy" id="516702"/>
    <lineage>
        <taxon>Bacteria</taxon>
        <taxon>Pseudomonadati</taxon>
        <taxon>Pseudomonadota</taxon>
        <taxon>Betaproteobacteria</taxon>
        <taxon>Burkholderiales</taxon>
        <taxon>Alcaligenaceae</taxon>
        <taxon>Pigmentiphaga</taxon>
    </lineage>
</organism>
<feature type="domain" description="Rieske" evidence="6">
    <location>
        <begin position="7"/>
        <end position="108"/>
    </location>
</feature>
<dbReference type="Gene3D" id="3.90.380.10">
    <property type="entry name" value="Naphthalene 1,2-dioxygenase Alpha Subunit, Chain A, domain 1"/>
    <property type="match status" value="1"/>
</dbReference>
<dbReference type="Pfam" id="PF19112">
    <property type="entry name" value="VanA_C"/>
    <property type="match status" value="1"/>
</dbReference>
<keyword evidence="7" id="KW-0503">Monooxygenase</keyword>
<evidence type="ECO:0000256" key="2">
    <source>
        <dbReference type="ARBA" id="ARBA00022723"/>
    </source>
</evidence>
<evidence type="ECO:0000256" key="5">
    <source>
        <dbReference type="ARBA" id="ARBA00023014"/>
    </source>
</evidence>